<comment type="caution">
    <text evidence="1">The sequence shown here is derived from an EMBL/GenBank/DDBJ whole genome shotgun (WGS) entry which is preliminary data.</text>
</comment>
<dbReference type="Proteomes" id="UP000805193">
    <property type="component" value="Unassembled WGS sequence"/>
</dbReference>
<evidence type="ECO:0000313" key="1">
    <source>
        <dbReference type="EMBL" id="KAG0430501.1"/>
    </source>
</evidence>
<sequence length="532" mass="61718">MAEPLQVPWVPIVFGRALTSWAPHLVAAGLALFILPSCLRWLRTWKTLRSMPGPSDTIPFRFLLAIYWSRRMYINVDYATAELFNILVGACELFKNKTFKLYNWMMPLVMIQTPEAAETLLNRPGNFTKPLMYTFLIPWLGPEKNGASSASWPTPALHFKTLGNFMDVFNEHGNIMVDKMEEVSDKTEPASIYRYVQRCTLDITAELSTGVNPHTQTDEYNVFGKCLSRMNYLICVRAFRPWLWPQWIYDRTAEGRLFKSTMNIMEGFSGKIVDDRRKLFGRINRGTDESDANKKSTVRERPLALLDFMLEKHFYDKLFTVEEIKKDIDSVFFAANDTTSTALSWMMYLFGLHPDKQRKAQDEVDKILEDDPDRDFTLEDVKRMKYIDYCVKESLRLYPSVPLIGRVLDNDLVIDGHVVPKGVTCMVNIFTLQRNPKAFHKPEEFIPERFGTEEYSNRHPYSYIPFSGGPKNCLGQRFAMTKIKILVAKMLHRYDFEAKTPLDKLRLTCEVIVRAKEGLHLWIKRRSPKTAT</sequence>
<accession>A0AC60QB24</accession>
<reference evidence="1 2" key="1">
    <citation type="journal article" date="2020" name="Cell">
        <title>Large-Scale Comparative Analyses of Tick Genomes Elucidate Their Genetic Diversity and Vector Capacities.</title>
        <authorList>
            <consortium name="Tick Genome and Microbiome Consortium (TIGMIC)"/>
            <person name="Jia N."/>
            <person name="Wang J."/>
            <person name="Shi W."/>
            <person name="Du L."/>
            <person name="Sun Y."/>
            <person name="Zhan W."/>
            <person name="Jiang J.F."/>
            <person name="Wang Q."/>
            <person name="Zhang B."/>
            <person name="Ji P."/>
            <person name="Bell-Sakyi L."/>
            <person name="Cui X.M."/>
            <person name="Yuan T.T."/>
            <person name="Jiang B.G."/>
            <person name="Yang W.F."/>
            <person name="Lam T.T."/>
            <person name="Chang Q.C."/>
            <person name="Ding S.J."/>
            <person name="Wang X.J."/>
            <person name="Zhu J.G."/>
            <person name="Ruan X.D."/>
            <person name="Zhao L."/>
            <person name="Wei J.T."/>
            <person name="Ye R.Z."/>
            <person name="Que T.C."/>
            <person name="Du C.H."/>
            <person name="Zhou Y.H."/>
            <person name="Cheng J.X."/>
            <person name="Dai P.F."/>
            <person name="Guo W.B."/>
            <person name="Han X.H."/>
            <person name="Huang E.J."/>
            <person name="Li L.F."/>
            <person name="Wei W."/>
            <person name="Gao Y.C."/>
            <person name="Liu J.Z."/>
            <person name="Shao H.Z."/>
            <person name="Wang X."/>
            <person name="Wang C.C."/>
            <person name="Yang T.C."/>
            <person name="Huo Q.B."/>
            <person name="Li W."/>
            <person name="Chen H.Y."/>
            <person name="Chen S.E."/>
            <person name="Zhou L.G."/>
            <person name="Ni X.B."/>
            <person name="Tian J.H."/>
            <person name="Sheng Y."/>
            <person name="Liu T."/>
            <person name="Pan Y.S."/>
            <person name="Xia L.Y."/>
            <person name="Li J."/>
            <person name="Zhao F."/>
            <person name="Cao W.C."/>
        </authorList>
    </citation>
    <scope>NUCLEOTIDE SEQUENCE [LARGE SCALE GENOMIC DNA]</scope>
    <source>
        <strain evidence="1">Iper-2018</strain>
    </source>
</reference>
<evidence type="ECO:0000313" key="2">
    <source>
        <dbReference type="Proteomes" id="UP000805193"/>
    </source>
</evidence>
<proteinExistence type="predicted"/>
<gene>
    <name evidence="1" type="ORF">HPB47_022628</name>
</gene>
<name>A0AC60QB24_IXOPE</name>
<dbReference type="EMBL" id="JABSTQ010009318">
    <property type="protein sequence ID" value="KAG0430501.1"/>
    <property type="molecule type" value="Genomic_DNA"/>
</dbReference>
<keyword evidence="2" id="KW-1185">Reference proteome</keyword>
<organism evidence="1 2">
    <name type="scientific">Ixodes persulcatus</name>
    <name type="common">Taiga tick</name>
    <dbReference type="NCBI Taxonomy" id="34615"/>
    <lineage>
        <taxon>Eukaryota</taxon>
        <taxon>Metazoa</taxon>
        <taxon>Ecdysozoa</taxon>
        <taxon>Arthropoda</taxon>
        <taxon>Chelicerata</taxon>
        <taxon>Arachnida</taxon>
        <taxon>Acari</taxon>
        <taxon>Parasitiformes</taxon>
        <taxon>Ixodida</taxon>
        <taxon>Ixodoidea</taxon>
        <taxon>Ixodidae</taxon>
        <taxon>Ixodinae</taxon>
        <taxon>Ixodes</taxon>
    </lineage>
</organism>
<protein>
    <submittedName>
        <fullName evidence="1">Uncharacterized protein</fullName>
    </submittedName>
</protein>